<comment type="similarity">
    <text evidence="3">Belongs to the CSN1 family.</text>
</comment>
<dbReference type="SMART" id="SM00088">
    <property type="entry name" value="PINT"/>
    <property type="match status" value="1"/>
</dbReference>
<dbReference type="PANTHER" id="PTHR14145">
    <property type="entry name" value="26S PROTESOME SUBUNIT 6"/>
    <property type="match status" value="1"/>
</dbReference>
<dbReference type="InterPro" id="IPR036390">
    <property type="entry name" value="WH_DNA-bd_sf"/>
</dbReference>
<reference evidence="8 9" key="1">
    <citation type="submission" date="2023-01" db="EMBL/GenBank/DDBJ databases">
        <title>Analysis of 21 Apiospora genomes using comparative genomics revels a genus with tremendous synthesis potential of carbohydrate active enzymes and secondary metabolites.</title>
        <authorList>
            <person name="Sorensen T."/>
        </authorList>
    </citation>
    <scope>NUCLEOTIDE SEQUENCE [LARGE SCALE GENOMIC DNA]</scope>
    <source>
        <strain evidence="8 9">CBS 20057</strain>
    </source>
</reference>
<dbReference type="Pfam" id="PF10602">
    <property type="entry name" value="RPN7"/>
    <property type="match status" value="1"/>
</dbReference>
<dbReference type="Pfam" id="PF01399">
    <property type="entry name" value="PCI"/>
    <property type="match status" value="1"/>
</dbReference>
<evidence type="ECO:0000313" key="9">
    <source>
        <dbReference type="Proteomes" id="UP001396898"/>
    </source>
</evidence>
<keyword evidence="5" id="KW-0736">Signalosome</keyword>
<dbReference type="Gene3D" id="1.25.40.570">
    <property type="match status" value="1"/>
</dbReference>
<gene>
    <name evidence="8" type="ORF">PG991_009756</name>
</gene>
<dbReference type="SUPFAM" id="SSF46785">
    <property type="entry name" value="Winged helix' DNA-binding domain"/>
    <property type="match status" value="1"/>
</dbReference>
<dbReference type="InterPro" id="IPR000717">
    <property type="entry name" value="PCI_dom"/>
</dbReference>
<evidence type="ECO:0000256" key="5">
    <source>
        <dbReference type="ARBA" id="ARBA00022790"/>
    </source>
</evidence>
<name>A0ABR1RHL9_9PEZI</name>
<proteinExistence type="inferred from homology"/>
<feature type="domain" description="PCI" evidence="7">
    <location>
        <begin position="225"/>
        <end position="396"/>
    </location>
</feature>
<sequence length="467" mass="52069">MASADPILHFFTIIESQGGVIVKETPKLDLDLYIANYQGRTCFDRLLLIGRSSVPLCVDALKAAIAEAKKGKDVQQYRDAWECIRIAAPTEPESQWDSAWVEKTDKANKLETARLEAELKQYKNNLVKESIRIGLRDLGEHLEQIGDLAAASDAYLRMRPEASTQAHIVGVSKHIISIVLQRRDWPSVLANVSKMLTSGMSDEEQKAHQPFQKLVTGIANLHSDKFYEAAKNFLEVGDPSICQGCNDIASSNDVATYGGLLALASMDRSELQSRVLDNSSFRNYLELEPHIRKAVSMFVNGRYSACLDILESYRADYLLDMHLQPHVHAIFSAIRNKCIVQYFIPFSCVTLDSMNRSFAKPGESLESELMTMIRSGVLRARINTIDKLLVAVSTDDRVEMQTKGLETAKNYEKEALERIRRVNIAAADLEVKGTRKGMGNAMSSIGVGETWFDDTRRQLGQGESSVG</sequence>
<evidence type="ECO:0000256" key="4">
    <source>
        <dbReference type="ARBA" id="ARBA00022490"/>
    </source>
</evidence>
<keyword evidence="9" id="KW-1185">Reference proteome</keyword>
<dbReference type="Proteomes" id="UP001396898">
    <property type="component" value="Unassembled WGS sequence"/>
</dbReference>
<evidence type="ECO:0000256" key="2">
    <source>
        <dbReference type="ARBA" id="ARBA00004496"/>
    </source>
</evidence>
<evidence type="ECO:0000259" key="7">
    <source>
        <dbReference type="PROSITE" id="PS50250"/>
    </source>
</evidence>
<organism evidence="8 9">
    <name type="scientific">Apiospora marii</name>
    <dbReference type="NCBI Taxonomy" id="335849"/>
    <lineage>
        <taxon>Eukaryota</taxon>
        <taxon>Fungi</taxon>
        <taxon>Dikarya</taxon>
        <taxon>Ascomycota</taxon>
        <taxon>Pezizomycotina</taxon>
        <taxon>Sordariomycetes</taxon>
        <taxon>Xylariomycetidae</taxon>
        <taxon>Amphisphaeriales</taxon>
        <taxon>Apiosporaceae</taxon>
        <taxon>Apiospora</taxon>
    </lineage>
</organism>
<keyword evidence="4" id="KW-0963">Cytoplasm</keyword>
<protein>
    <submittedName>
        <fullName evidence="8">COP9 signalosome complex subunit 1</fullName>
    </submittedName>
</protein>
<dbReference type="InterPro" id="IPR045135">
    <property type="entry name" value="Rpn7_N"/>
</dbReference>
<accession>A0ABR1RHL9</accession>
<dbReference type="InterPro" id="IPR019585">
    <property type="entry name" value="Rpn7/CSN1"/>
</dbReference>
<dbReference type="PROSITE" id="PS50250">
    <property type="entry name" value="PCI"/>
    <property type="match status" value="1"/>
</dbReference>
<keyword evidence="6" id="KW-0539">Nucleus</keyword>
<evidence type="ECO:0000256" key="6">
    <source>
        <dbReference type="ARBA" id="ARBA00023242"/>
    </source>
</evidence>
<evidence type="ECO:0000256" key="1">
    <source>
        <dbReference type="ARBA" id="ARBA00004123"/>
    </source>
</evidence>
<dbReference type="EMBL" id="JAQQWI010000015">
    <property type="protein sequence ID" value="KAK8012381.1"/>
    <property type="molecule type" value="Genomic_DNA"/>
</dbReference>
<comment type="subcellular location">
    <subcellularLocation>
        <location evidence="2">Cytoplasm</location>
    </subcellularLocation>
    <subcellularLocation>
        <location evidence="1">Nucleus</location>
    </subcellularLocation>
</comment>
<evidence type="ECO:0000256" key="3">
    <source>
        <dbReference type="ARBA" id="ARBA00008793"/>
    </source>
</evidence>
<evidence type="ECO:0000313" key="8">
    <source>
        <dbReference type="EMBL" id="KAK8012381.1"/>
    </source>
</evidence>
<dbReference type="PANTHER" id="PTHR14145:SF2">
    <property type="entry name" value="COP9 SIGNALOSOME COMPLEX SUBUNIT 1"/>
    <property type="match status" value="1"/>
</dbReference>
<comment type="caution">
    <text evidence="8">The sequence shown here is derived from an EMBL/GenBank/DDBJ whole genome shotgun (WGS) entry which is preliminary data.</text>
</comment>